<keyword evidence="3" id="KW-0378">Hydrolase</keyword>
<keyword evidence="9" id="KW-1185">Reference proteome</keyword>
<dbReference type="OrthoDB" id="4995761at2759"/>
<dbReference type="PANTHER" id="PTHR43806">
    <property type="entry name" value="PEPTIDASE S8"/>
    <property type="match status" value="1"/>
</dbReference>
<dbReference type="PROSITE" id="PS51892">
    <property type="entry name" value="SUBTILASE"/>
    <property type="match status" value="1"/>
</dbReference>
<dbReference type="GO" id="GO:0004252">
    <property type="term" value="F:serine-type endopeptidase activity"/>
    <property type="evidence" value="ECO:0007669"/>
    <property type="project" value="InterPro"/>
</dbReference>
<feature type="compositionally biased region" description="Acidic residues" evidence="6">
    <location>
        <begin position="321"/>
        <end position="338"/>
    </location>
</feature>
<dbReference type="AlphaFoldDB" id="A0A9P5BNF7"/>
<dbReference type="SUPFAM" id="SSF52743">
    <property type="entry name" value="Subtilisin-like"/>
    <property type="match status" value="1"/>
</dbReference>
<feature type="domain" description="Peptidase S8/S53" evidence="7">
    <location>
        <begin position="30"/>
        <end position="152"/>
    </location>
</feature>
<dbReference type="GO" id="GO:0006508">
    <property type="term" value="P:proteolysis"/>
    <property type="evidence" value="ECO:0007669"/>
    <property type="project" value="UniProtKB-KW"/>
</dbReference>
<comment type="caution">
    <text evidence="5">Lacks conserved residue(s) required for the propagation of feature annotation.</text>
</comment>
<evidence type="ECO:0000259" key="7">
    <source>
        <dbReference type="Pfam" id="PF00082"/>
    </source>
</evidence>
<feature type="region of interest" description="Disordered" evidence="6">
    <location>
        <begin position="312"/>
        <end position="344"/>
    </location>
</feature>
<dbReference type="InterPro" id="IPR000209">
    <property type="entry name" value="Peptidase_S8/S53_dom"/>
</dbReference>
<protein>
    <submittedName>
        <fullName evidence="8">Serine protease</fullName>
    </submittedName>
</protein>
<reference evidence="8" key="1">
    <citation type="submission" date="2020-01" db="EMBL/GenBank/DDBJ databases">
        <title>Identification and distribution of gene clusters putatively required for synthesis of sphingolipid metabolism inhibitors in phylogenetically diverse species of the filamentous fungus Fusarium.</title>
        <authorList>
            <person name="Kim H.-S."/>
            <person name="Busman M."/>
            <person name="Brown D.W."/>
            <person name="Divon H."/>
            <person name="Uhlig S."/>
            <person name="Proctor R.H."/>
        </authorList>
    </citation>
    <scope>NUCLEOTIDE SEQUENCE</scope>
    <source>
        <strain evidence="8">NRRL 31653</strain>
    </source>
</reference>
<accession>A0A9P5BNF7</accession>
<evidence type="ECO:0000313" key="9">
    <source>
        <dbReference type="Proteomes" id="UP000737391"/>
    </source>
</evidence>
<proteinExistence type="inferred from homology"/>
<dbReference type="CDD" id="cd00306">
    <property type="entry name" value="Peptidases_S8_S53"/>
    <property type="match status" value="1"/>
</dbReference>
<evidence type="ECO:0000256" key="4">
    <source>
        <dbReference type="ARBA" id="ARBA00022825"/>
    </source>
</evidence>
<dbReference type="Gene3D" id="3.40.50.200">
    <property type="entry name" value="Peptidase S8/S53 domain"/>
    <property type="match status" value="1"/>
</dbReference>
<dbReference type="InterPro" id="IPR050131">
    <property type="entry name" value="Peptidase_S8_subtilisin-like"/>
</dbReference>
<sequence>MWNLHSLRDEDKTPYCDNETMVSKQPPHLDEIQHPRLERYGRHGTALAAVAAGYNNGILSPAWRANLVSVKVKYKPKGGGRLFQILQAISDVIAEHKKHWESPPDGWRGSVINVSMGFPDHAADPAFQRAWESAKVAGIPIAAAVGNSGENGSTSRPDGILPTVLNYFAPGVRVPTVDALARRPTPGDGTSLAAPLVAGVMTIMVVGYKDAWNIPDGKNIYARLDANLVPLAQMGENMTEAGVEPNLLNTGFFNPDRDFSRHPYAGIPWTEPPEIDPGSFLDKRQGNSYDNQRGDYWDKNYYDCPQHTVEFAGAQPTFDEPLPEEDLDKGYFDSDEDSCDCKPR</sequence>
<keyword evidence="4" id="KW-0720">Serine protease</keyword>
<comment type="similarity">
    <text evidence="1 5">Belongs to the peptidase S8 family.</text>
</comment>
<dbReference type="PROSITE" id="PS00138">
    <property type="entry name" value="SUBTILASE_SER"/>
    <property type="match status" value="1"/>
</dbReference>
<evidence type="ECO:0000256" key="5">
    <source>
        <dbReference type="PROSITE-ProRule" id="PRU01240"/>
    </source>
</evidence>
<evidence type="ECO:0000256" key="1">
    <source>
        <dbReference type="ARBA" id="ARBA00011073"/>
    </source>
</evidence>
<dbReference type="InterPro" id="IPR023828">
    <property type="entry name" value="Peptidase_S8_Ser-AS"/>
</dbReference>
<dbReference type="Proteomes" id="UP000737391">
    <property type="component" value="Unassembled WGS sequence"/>
</dbReference>
<keyword evidence="2 8" id="KW-0645">Protease</keyword>
<comment type="caution">
    <text evidence="8">The sequence shown here is derived from an EMBL/GenBank/DDBJ whole genome shotgun (WGS) entry which is preliminary data.</text>
</comment>
<gene>
    <name evidence="8" type="ORF">FAGAP_204</name>
</gene>
<organism evidence="8 9">
    <name type="scientific">Fusarium agapanthi</name>
    <dbReference type="NCBI Taxonomy" id="1803897"/>
    <lineage>
        <taxon>Eukaryota</taxon>
        <taxon>Fungi</taxon>
        <taxon>Dikarya</taxon>
        <taxon>Ascomycota</taxon>
        <taxon>Pezizomycotina</taxon>
        <taxon>Sordariomycetes</taxon>
        <taxon>Hypocreomycetidae</taxon>
        <taxon>Hypocreales</taxon>
        <taxon>Nectriaceae</taxon>
        <taxon>Fusarium</taxon>
        <taxon>Fusarium fujikuroi species complex</taxon>
    </lineage>
</organism>
<dbReference type="EMBL" id="LUFC02000013">
    <property type="protein sequence ID" value="KAF4503545.1"/>
    <property type="molecule type" value="Genomic_DNA"/>
</dbReference>
<evidence type="ECO:0000256" key="6">
    <source>
        <dbReference type="SAM" id="MobiDB-lite"/>
    </source>
</evidence>
<evidence type="ECO:0000256" key="3">
    <source>
        <dbReference type="ARBA" id="ARBA00022801"/>
    </source>
</evidence>
<name>A0A9P5BNF7_9HYPO</name>
<evidence type="ECO:0000313" key="8">
    <source>
        <dbReference type="EMBL" id="KAF4503545.1"/>
    </source>
</evidence>
<dbReference type="InterPro" id="IPR036852">
    <property type="entry name" value="Peptidase_S8/S53_dom_sf"/>
</dbReference>
<dbReference type="Pfam" id="PF00082">
    <property type="entry name" value="Peptidase_S8"/>
    <property type="match status" value="1"/>
</dbReference>
<dbReference type="PANTHER" id="PTHR43806:SF11">
    <property type="entry name" value="CEREVISIN-RELATED"/>
    <property type="match status" value="1"/>
</dbReference>
<evidence type="ECO:0000256" key="2">
    <source>
        <dbReference type="ARBA" id="ARBA00022670"/>
    </source>
</evidence>